<organism evidence="1 2">
    <name type="scientific">Brenthis ino</name>
    <name type="common">lesser marbled fritillary</name>
    <dbReference type="NCBI Taxonomy" id="405034"/>
    <lineage>
        <taxon>Eukaryota</taxon>
        <taxon>Metazoa</taxon>
        <taxon>Ecdysozoa</taxon>
        <taxon>Arthropoda</taxon>
        <taxon>Hexapoda</taxon>
        <taxon>Insecta</taxon>
        <taxon>Pterygota</taxon>
        <taxon>Neoptera</taxon>
        <taxon>Endopterygota</taxon>
        <taxon>Lepidoptera</taxon>
        <taxon>Glossata</taxon>
        <taxon>Ditrysia</taxon>
        <taxon>Papilionoidea</taxon>
        <taxon>Nymphalidae</taxon>
        <taxon>Heliconiinae</taxon>
        <taxon>Argynnini</taxon>
        <taxon>Brenthis</taxon>
    </lineage>
</organism>
<evidence type="ECO:0000313" key="2">
    <source>
        <dbReference type="Proteomes" id="UP000838878"/>
    </source>
</evidence>
<reference evidence="1" key="1">
    <citation type="submission" date="2021-12" db="EMBL/GenBank/DDBJ databases">
        <authorList>
            <person name="Martin H S."/>
        </authorList>
    </citation>
    <scope>NUCLEOTIDE SEQUENCE</scope>
</reference>
<gene>
    <name evidence="1" type="ORF">BINO364_LOCUS16000</name>
</gene>
<dbReference type="AlphaFoldDB" id="A0A8J9V3P0"/>
<sequence length="383" mass="45725">MYFLSHTLRVCYFSILLELLHGYLLFAANLEDFHTIAKKLVPAQFVDSLAKIAANPSPRDRDYDYEDANKYEKQHEINDKKNNKHIQSGQKGFKFSKIRLDNDATIDFEELVERVKKRLEKELREKYSKYKQTKFNNFEKRRETTKAEIDYINSQKQTQQESHERSEYIEEMTDRPTKRDSNVHITVNTEKYEYADALKTTYNKNKRIHKDKINAKHEKDYDEFKKIEMMEKGSYEDYEPPVKDANVYSSNENKRFKIKQSLKFSKNPPKPKIFEDRPIIEEKSKINKPNYDDDEIEEVKARTENIADDDISTEKSNVKKKSHLSTFIPTRERYTMITPNYVSPKPAERYDFDEPLPEKDREREHLKYFGNPPAKINKKVRLI</sequence>
<name>A0A8J9V3P0_9NEOP</name>
<dbReference type="OrthoDB" id="7492310at2759"/>
<proteinExistence type="predicted"/>
<evidence type="ECO:0000313" key="1">
    <source>
        <dbReference type="EMBL" id="CAH0731088.1"/>
    </source>
</evidence>
<dbReference type="EMBL" id="OV170229">
    <property type="protein sequence ID" value="CAH0731088.1"/>
    <property type="molecule type" value="Genomic_DNA"/>
</dbReference>
<keyword evidence="2" id="KW-1185">Reference proteome</keyword>
<feature type="non-terminal residue" evidence="1">
    <location>
        <position position="383"/>
    </location>
</feature>
<protein>
    <submittedName>
        <fullName evidence="1">Uncharacterized protein</fullName>
    </submittedName>
</protein>
<accession>A0A8J9V3P0</accession>
<dbReference type="Proteomes" id="UP000838878">
    <property type="component" value="Chromosome 9"/>
</dbReference>